<feature type="region of interest" description="Disordered" evidence="1">
    <location>
        <begin position="489"/>
        <end position="513"/>
    </location>
</feature>
<dbReference type="Pfam" id="PF07690">
    <property type="entry name" value="MFS_1"/>
    <property type="match status" value="1"/>
</dbReference>
<reference evidence="3 4" key="1">
    <citation type="journal article" date="2004" name="Science">
        <title>The genome of the diatom Thalassiosira pseudonana: ecology, evolution, and metabolism.</title>
        <authorList>
            <person name="Armbrust E.V."/>
            <person name="Berges J.A."/>
            <person name="Bowler C."/>
            <person name="Green B.R."/>
            <person name="Martinez D."/>
            <person name="Putnam N.H."/>
            <person name="Zhou S."/>
            <person name="Allen A.E."/>
            <person name="Apt K.E."/>
            <person name="Bechner M."/>
            <person name="Brzezinski M.A."/>
            <person name="Chaal B.K."/>
            <person name="Chiovitti A."/>
            <person name="Davis A.K."/>
            <person name="Demarest M.S."/>
            <person name="Detter J.C."/>
            <person name="Glavina T."/>
            <person name="Goodstein D."/>
            <person name="Hadi M.Z."/>
            <person name="Hellsten U."/>
            <person name="Hildebrand M."/>
            <person name="Jenkins B.D."/>
            <person name="Jurka J."/>
            <person name="Kapitonov V.V."/>
            <person name="Kroger N."/>
            <person name="Lau W.W."/>
            <person name="Lane T.W."/>
            <person name="Larimer F.W."/>
            <person name="Lippmeier J.C."/>
            <person name="Lucas S."/>
            <person name="Medina M."/>
            <person name="Montsant A."/>
            <person name="Obornik M."/>
            <person name="Parker M.S."/>
            <person name="Palenik B."/>
            <person name="Pazour G.J."/>
            <person name="Richardson P.M."/>
            <person name="Rynearson T.A."/>
            <person name="Saito M.A."/>
            <person name="Schwartz D.C."/>
            <person name="Thamatrakoln K."/>
            <person name="Valentin K."/>
            <person name="Vardi A."/>
            <person name="Wilkerson F.P."/>
            <person name="Rokhsar D.S."/>
        </authorList>
    </citation>
    <scope>NUCLEOTIDE SEQUENCE [LARGE SCALE GENOMIC DNA]</scope>
    <source>
        <strain evidence="3 4">CCMP1335</strain>
    </source>
</reference>
<feature type="transmembrane region" description="Helical" evidence="2">
    <location>
        <begin position="591"/>
        <end position="610"/>
    </location>
</feature>
<feature type="transmembrane region" description="Helical" evidence="2">
    <location>
        <begin position="553"/>
        <end position="579"/>
    </location>
</feature>
<dbReference type="InterPro" id="IPR036259">
    <property type="entry name" value="MFS_trans_sf"/>
</dbReference>
<protein>
    <submittedName>
        <fullName evidence="3">Uncharacterized protein</fullName>
    </submittedName>
</protein>
<proteinExistence type="predicted"/>
<evidence type="ECO:0000256" key="1">
    <source>
        <dbReference type="SAM" id="MobiDB-lite"/>
    </source>
</evidence>
<evidence type="ECO:0000313" key="4">
    <source>
        <dbReference type="Proteomes" id="UP000001449"/>
    </source>
</evidence>
<gene>
    <name evidence="3" type="ORF">THAPSDRAFT_1650</name>
</gene>
<keyword evidence="2" id="KW-0472">Membrane</keyword>
<dbReference type="HOGENOM" id="CLU_333599_0_0_1"/>
<keyword evidence="2" id="KW-0812">Transmembrane</keyword>
<feature type="transmembrane region" description="Helical" evidence="2">
    <location>
        <begin position="526"/>
        <end position="547"/>
    </location>
</feature>
<evidence type="ECO:0000313" key="3">
    <source>
        <dbReference type="EMBL" id="EED96552.1"/>
    </source>
</evidence>
<feature type="transmembrane region" description="Helical" evidence="2">
    <location>
        <begin position="348"/>
        <end position="366"/>
    </location>
</feature>
<feature type="transmembrane region" description="Helical" evidence="2">
    <location>
        <begin position="420"/>
        <end position="438"/>
    </location>
</feature>
<dbReference type="OMA" id="WICALSH"/>
<dbReference type="RefSeq" id="XP_002286911.1">
    <property type="nucleotide sequence ID" value="XM_002286875.1"/>
</dbReference>
<dbReference type="InParanoid" id="B8BRJ6"/>
<feature type="transmembrane region" description="Helical" evidence="2">
    <location>
        <begin position="243"/>
        <end position="260"/>
    </location>
</feature>
<organism evidence="3 4">
    <name type="scientific">Thalassiosira pseudonana</name>
    <name type="common">Marine diatom</name>
    <name type="synonym">Cyclotella nana</name>
    <dbReference type="NCBI Taxonomy" id="35128"/>
    <lineage>
        <taxon>Eukaryota</taxon>
        <taxon>Sar</taxon>
        <taxon>Stramenopiles</taxon>
        <taxon>Ochrophyta</taxon>
        <taxon>Bacillariophyta</taxon>
        <taxon>Coscinodiscophyceae</taxon>
        <taxon>Thalassiosirophycidae</taxon>
        <taxon>Thalassiosirales</taxon>
        <taxon>Thalassiosiraceae</taxon>
        <taxon>Thalassiosira</taxon>
    </lineage>
</organism>
<dbReference type="InterPro" id="IPR011701">
    <property type="entry name" value="MFS"/>
</dbReference>
<sequence>MYHSSSSTVIRRPYHSDNPPSHGSSDNAGDSSGKETTLDDFYSDVIQQDSEINEHINSTSLGARLMMSPAVEEVYDLDDDLKRGALVPFVAVLPGKTVDNRNHAAIGSTATGGLAEKKNDILNVALFVGGALLSASTSVPITLVPTMARSLVGNADDEWTYSSYYGGGGYYSSTATLEVYDESGTRKRWIPFRIRTRNSSNAQNDNLSSASSFASHLAAVVTLATAFGKFINGPLVDIAGARRLLVVYGVCTSLAIFGLQHSYSPRAAVFCCAAAEFFSSVSWPCCIVILGAHYGTNDATNNDCTNTDGRFERGIYITSIASRCGSLLAMPLSSLLLKWTDLTWRDTAGFASLVSFMGVAVLYFFVTDSPGKVHFPLNPIRVSPPSTYQPWTPKTSLSQRAVAFCSSAYYTVLPSLKTVVISRVFWFVAIAHSGAYMVKSSERILSTYYRDTSFGEIAEGKAGAMSVFLSLGMLGGLVFGGKAFAQSADVERSEPHNNTQTSRNDRSEVQGEPFDATQLRPKNMIAFFYCLSICMCYILSFLAMPLIRRALHLPVLVLILQVLATFGLGAGVAVQYYHLPAIVGATFEQNRGLYCAYTDGVAALISSMVWRLVGGAVSEGNPEGGGWAYGWAAVALLLIVCGTFMVGIMEVYFVGGGWRHLNTHKDHGNDDSFPRDLLTDLNGSWMEDEIRSTGLSLEDSSFRRYSGINILSTSAIEFLSPARRERKSLLTTSANPHNQEEATRSRQEDLLGIDDDGSLLYPMTKDITVAVYPEQHINTQTEPLDFAPIVDATHKKAGTDVSDDYISFSGMLDPSKKCHITFTNSEDGGSDIRECSTFDDPYSSLENVVPSGAERAG</sequence>
<dbReference type="GO" id="GO:0022857">
    <property type="term" value="F:transmembrane transporter activity"/>
    <property type="evidence" value="ECO:0007669"/>
    <property type="project" value="InterPro"/>
</dbReference>
<keyword evidence="2" id="KW-1133">Transmembrane helix</keyword>
<keyword evidence="4" id="KW-1185">Reference proteome</keyword>
<name>B8BRJ6_THAPS</name>
<feature type="transmembrane region" description="Helical" evidence="2">
    <location>
        <begin position="267"/>
        <end position="294"/>
    </location>
</feature>
<dbReference type="GeneID" id="7453411"/>
<feature type="transmembrane region" description="Helical" evidence="2">
    <location>
        <begin position="314"/>
        <end position="336"/>
    </location>
</feature>
<feature type="transmembrane region" description="Helical" evidence="2">
    <location>
        <begin position="630"/>
        <end position="655"/>
    </location>
</feature>
<feature type="compositionally biased region" description="Polar residues" evidence="1">
    <location>
        <begin position="18"/>
        <end position="30"/>
    </location>
</feature>
<feature type="transmembrane region" description="Helical" evidence="2">
    <location>
        <begin position="213"/>
        <end position="231"/>
    </location>
</feature>
<feature type="region of interest" description="Disordered" evidence="1">
    <location>
        <begin position="1"/>
        <end position="37"/>
    </location>
</feature>
<dbReference type="PaxDb" id="35128-Thaps1650"/>
<dbReference type="EMBL" id="CM000638">
    <property type="protein sequence ID" value="EED96552.1"/>
    <property type="molecule type" value="Genomic_DNA"/>
</dbReference>
<dbReference type="Proteomes" id="UP000001449">
    <property type="component" value="Chromosome 1"/>
</dbReference>
<dbReference type="SUPFAM" id="SSF103473">
    <property type="entry name" value="MFS general substrate transporter"/>
    <property type="match status" value="1"/>
</dbReference>
<dbReference type="Gene3D" id="1.20.1250.20">
    <property type="entry name" value="MFS general substrate transporter like domains"/>
    <property type="match status" value="1"/>
</dbReference>
<dbReference type="KEGG" id="tps:THAPSDRAFT_1650"/>
<dbReference type="AlphaFoldDB" id="B8BRJ6"/>
<reference evidence="3 4" key="2">
    <citation type="journal article" date="2008" name="Nature">
        <title>The Phaeodactylum genome reveals the evolutionary history of diatom genomes.</title>
        <authorList>
            <person name="Bowler C."/>
            <person name="Allen A.E."/>
            <person name="Badger J.H."/>
            <person name="Grimwood J."/>
            <person name="Jabbari K."/>
            <person name="Kuo A."/>
            <person name="Maheswari U."/>
            <person name="Martens C."/>
            <person name="Maumus F."/>
            <person name="Otillar R.P."/>
            <person name="Rayko E."/>
            <person name="Salamov A."/>
            <person name="Vandepoele K."/>
            <person name="Beszteri B."/>
            <person name="Gruber A."/>
            <person name="Heijde M."/>
            <person name="Katinka M."/>
            <person name="Mock T."/>
            <person name="Valentin K."/>
            <person name="Verret F."/>
            <person name="Berges J.A."/>
            <person name="Brownlee C."/>
            <person name="Cadoret J.P."/>
            <person name="Chiovitti A."/>
            <person name="Choi C.J."/>
            <person name="Coesel S."/>
            <person name="De Martino A."/>
            <person name="Detter J.C."/>
            <person name="Durkin C."/>
            <person name="Falciatore A."/>
            <person name="Fournet J."/>
            <person name="Haruta M."/>
            <person name="Huysman M.J."/>
            <person name="Jenkins B.D."/>
            <person name="Jiroutova K."/>
            <person name="Jorgensen R.E."/>
            <person name="Joubert Y."/>
            <person name="Kaplan A."/>
            <person name="Kroger N."/>
            <person name="Kroth P.G."/>
            <person name="La Roche J."/>
            <person name="Lindquist E."/>
            <person name="Lommer M."/>
            <person name="Martin-Jezequel V."/>
            <person name="Lopez P.J."/>
            <person name="Lucas S."/>
            <person name="Mangogna M."/>
            <person name="McGinnis K."/>
            <person name="Medlin L.K."/>
            <person name="Montsant A."/>
            <person name="Oudot-Le Secq M.P."/>
            <person name="Napoli C."/>
            <person name="Obornik M."/>
            <person name="Parker M.S."/>
            <person name="Petit J.L."/>
            <person name="Porcel B.M."/>
            <person name="Poulsen N."/>
            <person name="Robison M."/>
            <person name="Rychlewski L."/>
            <person name="Rynearson T.A."/>
            <person name="Schmutz J."/>
            <person name="Shapiro H."/>
            <person name="Siaut M."/>
            <person name="Stanley M."/>
            <person name="Sussman M.R."/>
            <person name="Taylor A.R."/>
            <person name="Vardi A."/>
            <person name="von Dassow P."/>
            <person name="Vyverman W."/>
            <person name="Willis A."/>
            <person name="Wyrwicz L.S."/>
            <person name="Rokhsar D.S."/>
            <person name="Weissenbach J."/>
            <person name="Armbrust E.V."/>
            <person name="Green B.R."/>
            <person name="Van de Peer Y."/>
            <person name="Grigoriev I.V."/>
        </authorList>
    </citation>
    <scope>NUCLEOTIDE SEQUENCE [LARGE SCALE GENOMIC DNA]</scope>
    <source>
        <strain evidence="3 4">CCMP1335</strain>
    </source>
</reference>
<evidence type="ECO:0000256" key="2">
    <source>
        <dbReference type="SAM" id="Phobius"/>
    </source>
</evidence>
<accession>B8BRJ6</accession>
<dbReference type="eggNOG" id="ENOG502SG09">
    <property type="taxonomic scope" value="Eukaryota"/>
</dbReference>